<evidence type="ECO:0000256" key="5">
    <source>
        <dbReference type="ARBA" id="ARBA00022840"/>
    </source>
</evidence>
<sequence>MASDCGGGSADCNFLCPSGGTWYVCETAPYFVGCCSSDPCQNSDPVCPDLYPASYNASAFDGTIYDQIRPNNCIGNSSSRWFTCNFTTPVFVGCCSSDPCGGAGCPNENVLPAAWSSSRDDQYELFLDESSEPAPESDSSSDLSGGAIAGIVVGAVAAVVIILAALFFLRRRKQQKKQPAPPEQQNMYTGEYGAYNNPSSPYQDSHMSSPPNPSAKYPSGSSAGFSLPSPPLSSLGNNSHRPISEIYTASSDDNLRPNHGLHISGAPQPIPELHSEDTPAKPEVHELDSMSR</sequence>
<evidence type="ECO:0000256" key="7">
    <source>
        <dbReference type="ARBA" id="ARBA00023136"/>
    </source>
</evidence>
<feature type="domain" description="Epidermal growth factor receptor-like transmembrane-juxtamembrane segment" evidence="10">
    <location>
        <begin position="148"/>
        <end position="177"/>
    </location>
</feature>
<feature type="region of interest" description="Disordered" evidence="8">
    <location>
        <begin position="173"/>
        <end position="292"/>
    </location>
</feature>
<evidence type="ECO:0000256" key="2">
    <source>
        <dbReference type="ARBA" id="ARBA00022553"/>
    </source>
</evidence>
<keyword evidence="2" id="KW-0597">Phosphoprotein</keyword>
<accession>A0ABR4H8Z7</accession>
<dbReference type="PANTHER" id="PTHR15549:SF6">
    <property type="entry name" value="MID2 DOMAIN-CONTAINING PROTEIN"/>
    <property type="match status" value="1"/>
</dbReference>
<name>A0ABR4H8Z7_9EURO</name>
<gene>
    <name evidence="11" type="ORF">BDW59DRAFT_155421</name>
</gene>
<reference evidence="11 12" key="1">
    <citation type="submission" date="2024-07" db="EMBL/GenBank/DDBJ databases">
        <title>Section-level genome sequencing and comparative genomics of Aspergillus sections Usti and Cavernicolus.</title>
        <authorList>
            <consortium name="Lawrence Berkeley National Laboratory"/>
            <person name="Nybo J.L."/>
            <person name="Vesth T.C."/>
            <person name="Theobald S."/>
            <person name="Frisvad J.C."/>
            <person name="Larsen T.O."/>
            <person name="Kjaerboelling I."/>
            <person name="Rothschild-Mancinelli K."/>
            <person name="Lyhne E.K."/>
            <person name="Kogle M.E."/>
            <person name="Barry K."/>
            <person name="Clum A."/>
            <person name="Na H."/>
            <person name="Ledsgaard L."/>
            <person name="Lin J."/>
            <person name="Lipzen A."/>
            <person name="Kuo A."/>
            <person name="Riley R."/>
            <person name="Mondo S."/>
            <person name="LaButti K."/>
            <person name="Haridas S."/>
            <person name="Pangalinan J."/>
            <person name="Salamov A.A."/>
            <person name="Simmons B.A."/>
            <person name="Magnuson J.K."/>
            <person name="Chen J."/>
            <person name="Drula E."/>
            <person name="Henrissat B."/>
            <person name="Wiebenga A."/>
            <person name="Lubbers R.J."/>
            <person name="Gomes A.C."/>
            <person name="Makela M.R."/>
            <person name="Stajich J."/>
            <person name="Grigoriev I.V."/>
            <person name="Mortensen U.H."/>
            <person name="De vries R.P."/>
            <person name="Baker S.E."/>
            <person name="Andersen M.R."/>
        </authorList>
    </citation>
    <scope>NUCLEOTIDE SEQUENCE [LARGE SCALE GENOMIC DNA]</scope>
    <source>
        <strain evidence="11 12">CBS 600.67</strain>
    </source>
</reference>
<dbReference type="Proteomes" id="UP001610335">
    <property type="component" value="Unassembled WGS sequence"/>
</dbReference>
<evidence type="ECO:0000259" key="10">
    <source>
        <dbReference type="Pfam" id="PF21314"/>
    </source>
</evidence>
<dbReference type="EMBL" id="JBFXLS010000208">
    <property type="protein sequence ID" value="KAL2811928.1"/>
    <property type="molecule type" value="Genomic_DNA"/>
</dbReference>
<evidence type="ECO:0000313" key="11">
    <source>
        <dbReference type="EMBL" id="KAL2811928.1"/>
    </source>
</evidence>
<dbReference type="Pfam" id="PF21314">
    <property type="entry name" value="TM_ErbB1"/>
    <property type="match status" value="1"/>
</dbReference>
<evidence type="ECO:0000256" key="1">
    <source>
        <dbReference type="ARBA" id="ARBA00004167"/>
    </source>
</evidence>
<protein>
    <recommendedName>
        <fullName evidence="10">Epidermal growth factor receptor-like transmembrane-juxtamembrane segment domain-containing protein</fullName>
    </recommendedName>
</protein>
<comment type="caution">
    <text evidence="11">The sequence shown here is derived from an EMBL/GenBank/DDBJ whole genome shotgun (WGS) entry which is preliminary data.</text>
</comment>
<keyword evidence="6 9" id="KW-1133">Transmembrane helix</keyword>
<evidence type="ECO:0000256" key="8">
    <source>
        <dbReference type="SAM" id="MobiDB-lite"/>
    </source>
</evidence>
<dbReference type="PANTHER" id="PTHR15549">
    <property type="entry name" value="PAIRED IMMUNOGLOBULIN-LIKE TYPE 2 RECEPTOR"/>
    <property type="match status" value="1"/>
</dbReference>
<proteinExistence type="predicted"/>
<evidence type="ECO:0000256" key="4">
    <source>
        <dbReference type="ARBA" id="ARBA00022741"/>
    </source>
</evidence>
<keyword evidence="5" id="KW-0067">ATP-binding</keyword>
<organism evidence="11 12">
    <name type="scientific">Aspergillus cavernicola</name>
    <dbReference type="NCBI Taxonomy" id="176166"/>
    <lineage>
        <taxon>Eukaryota</taxon>
        <taxon>Fungi</taxon>
        <taxon>Dikarya</taxon>
        <taxon>Ascomycota</taxon>
        <taxon>Pezizomycotina</taxon>
        <taxon>Eurotiomycetes</taxon>
        <taxon>Eurotiomycetidae</taxon>
        <taxon>Eurotiales</taxon>
        <taxon>Aspergillaceae</taxon>
        <taxon>Aspergillus</taxon>
        <taxon>Aspergillus subgen. Nidulantes</taxon>
    </lineage>
</organism>
<keyword evidence="3 9" id="KW-0812">Transmembrane</keyword>
<feature type="compositionally biased region" description="Polar residues" evidence="8">
    <location>
        <begin position="237"/>
        <end position="252"/>
    </location>
</feature>
<evidence type="ECO:0000256" key="3">
    <source>
        <dbReference type="ARBA" id="ARBA00022692"/>
    </source>
</evidence>
<comment type="subcellular location">
    <subcellularLocation>
        <location evidence="1">Membrane</location>
        <topology evidence="1">Single-pass membrane protein</topology>
    </subcellularLocation>
</comment>
<feature type="compositionally biased region" description="Low complexity" evidence="8">
    <location>
        <begin position="218"/>
        <end position="236"/>
    </location>
</feature>
<feature type="transmembrane region" description="Helical" evidence="9">
    <location>
        <begin position="147"/>
        <end position="169"/>
    </location>
</feature>
<dbReference type="InterPro" id="IPR051694">
    <property type="entry name" value="Immunoregulatory_rcpt-like"/>
</dbReference>
<evidence type="ECO:0000313" key="12">
    <source>
        <dbReference type="Proteomes" id="UP001610335"/>
    </source>
</evidence>
<keyword evidence="12" id="KW-1185">Reference proteome</keyword>
<keyword evidence="4" id="KW-0547">Nucleotide-binding</keyword>
<feature type="compositionally biased region" description="Basic and acidic residues" evidence="8">
    <location>
        <begin position="273"/>
        <end position="292"/>
    </location>
</feature>
<evidence type="ECO:0000256" key="9">
    <source>
        <dbReference type="SAM" id="Phobius"/>
    </source>
</evidence>
<feature type="compositionally biased region" description="Polar residues" evidence="8">
    <location>
        <begin position="196"/>
        <end position="209"/>
    </location>
</feature>
<keyword evidence="7 9" id="KW-0472">Membrane</keyword>
<dbReference type="InterPro" id="IPR049328">
    <property type="entry name" value="TM_ErbB1"/>
</dbReference>
<evidence type="ECO:0000256" key="6">
    <source>
        <dbReference type="ARBA" id="ARBA00022989"/>
    </source>
</evidence>